<sequence length="76" mass="9059">MRRERDVSSLCFLFLSFSLLFPSIAFSQWRFDKRWNHGAQLYILFVFSCSLTPCYLFVFPSLIFLSIYQVSTCTYC</sequence>
<evidence type="ECO:0000313" key="2">
    <source>
        <dbReference type="EMBL" id="PLN81319.1"/>
    </source>
</evidence>
<dbReference type="AlphaFoldDB" id="A0A2J5HVT5"/>
<evidence type="ECO:0000313" key="3">
    <source>
        <dbReference type="Proteomes" id="UP000235023"/>
    </source>
</evidence>
<reference evidence="3" key="1">
    <citation type="submission" date="2017-12" db="EMBL/GenBank/DDBJ databases">
        <authorList>
            <consortium name="DOE Joint Genome Institute"/>
            <person name="Mondo S.J."/>
            <person name="Kjaerbolling I."/>
            <person name="Vesth T.C."/>
            <person name="Frisvad J.C."/>
            <person name="Nybo J.L."/>
            <person name="Theobald S."/>
            <person name="Kuo A."/>
            <person name="Bowyer P."/>
            <person name="Matsuda Y."/>
            <person name="Lyhne E.K."/>
            <person name="Kogle M.E."/>
            <person name="Clum A."/>
            <person name="Lipzen A."/>
            <person name="Salamov A."/>
            <person name="Ngan C.Y."/>
            <person name="Daum C."/>
            <person name="Chiniquy J."/>
            <person name="Barry K."/>
            <person name="LaButti K."/>
            <person name="Haridas S."/>
            <person name="Simmons B.A."/>
            <person name="Magnuson J.K."/>
            <person name="Mortensen U.H."/>
            <person name="Larsen T.O."/>
            <person name="Grigoriev I.V."/>
            <person name="Baker S.E."/>
            <person name="Andersen M.R."/>
            <person name="Nordberg H.P."/>
            <person name="Cantor M.N."/>
            <person name="Hua S.X."/>
        </authorList>
    </citation>
    <scope>NUCLEOTIDE SEQUENCE [LARGE SCALE GENOMIC DNA]</scope>
    <source>
        <strain evidence="3">IBT 19404</strain>
    </source>
</reference>
<dbReference type="EMBL" id="KZ559538">
    <property type="protein sequence ID" value="PLN81319.1"/>
    <property type="molecule type" value="Genomic_DNA"/>
</dbReference>
<gene>
    <name evidence="2" type="ORF">BDW42DRAFT_99363</name>
</gene>
<dbReference type="Proteomes" id="UP000235023">
    <property type="component" value="Unassembled WGS sequence"/>
</dbReference>
<accession>A0A2J5HVT5</accession>
<keyword evidence="1" id="KW-0812">Transmembrane</keyword>
<evidence type="ECO:0000256" key="1">
    <source>
        <dbReference type="SAM" id="Phobius"/>
    </source>
</evidence>
<keyword evidence="1" id="KW-1133">Transmembrane helix</keyword>
<feature type="transmembrane region" description="Helical" evidence="1">
    <location>
        <begin position="41"/>
        <end position="65"/>
    </location>
</feature>
<protein>
    <submittedName>
        <fullName evidence="2">Uncharacterized protein</fullName>
    </submittedName>
</protein>
<proteinExistence type="predicted"/>
<name>A0A2J5HVT5_9EURO</name>
<keyword evidence="1" id="KW-0472">Membrane</keyword>
<organism evidence="2 3">
    <name type="scientific">Aspergillus taichungensis</name>
    <dbReference type="NCBI Taxonomy" id="482145"/>
    <lineage>
        <taxon>Eukaryota</taxon>
        <taxon>Fungi</taxon>
        <taxon>Dikarya</taxon>
        <taxon>Ascomycota</taxon>
        <taxon>Pezizomycotina</taxon>
        <taxon>Eurotiomycetes</taxon>
        <taxon>Eurotiomycetidae</taxon>
        <taxon>Eurotiales</taxon>
        <taxon>Aspergillaceae</taxon>
        <taxon>Aspergillus</taxon>
        <taxon>Aspergillus subgen. Circumdati</taxon>
    </lineage>
</organism>
<keyword evidence="3" id="KW-1185">Reference proteome</keyword>